<comment type="caution">
    <text evidence="1">The sequence shown here is derived from an EMBL/GenBank/DDBJ whole genome shotgun (WGS) entry which is preliminary data.</text>
</comment>
<proteinExistence type="predicted"/>
<evidence type="ECO:0000313" key="2">
    <source>
        <dbReference type="Proteomes" id="UP000806285"/>
    </source>
</evidence>
<accession>A0ABR9S289</accession>
<organism evidence="1 2">
    <name type="scientific">Ramlibacter pallidus</name>
    <dbReference type="NCBI Taxonomy" id="2780087"/>
    <lineage>
        <taxon>Bacteria</taxon>
        <taxon>Pseudomonadati</taxon>
        <taxon>Pseudomonadota</taxon>
        <taxon>Betaproteobacteria</taxon>
        <taxon>Burkholderiales</taxon>
        <taxon>Comamonadaceae</taxon>
        <taxon>Ramlibacter</taxon>
    </lineage>
</organism>
<gene>
    <name evidence="1" type="ORF">IM787_08585</name>
</gene>
<sequence>MQPASEHRFSLADCLRELAIAAIPLLAALALTACAADVPDTEATATASLSQRSPR</sequence>
<reference evidence="1 2" key="1">
    <citation type="submission" date="2020-10" db="EMBL/GenBank/DDBJ databases">
        <title>Ramlibacter sp. HM2 16S ribosomal RNA gene Genome sequencing and assembly.</title>
        <authorList>
            <person name="Kang M."/>
        </authorList>
    </citation>
    <scope>NUCLEOTIDE SEQUENCE [LARGE SCALE GENOMIC DNA]</scope>
    <source>
        <strain evidence="1 2">HM2</strain>
    </source>
</reference>
<name>A0ABR9S289_9BURK</name>
<dbReference type="RefSeq" id="WP_193676204.1">
    <property type="nucleotide sequence ID" value="NZ_JADDIV010000002.1"/>
</dbReference>
<dbReference type="Proteomes" id="UP000806285">
    <property type="component" value="Unassembled WGS sequence"/>
</dbReference>
<dbReference type="EMBL" id="JADDIV010000002">
    <property type="protein sequence ID" value="MBE7367618.1"/>
    <property type="molecule type" value="Genomic_DNA"/>
</dbReference>
<keyword evidence="2" id="KW-1185">Reference proteome</keyword>
<evidence type="ECO:0000313" key="1">
    <source>
        <dbReference type="EMBL" id="MBE7367618.1"/>
    </source>
</evidence>
<protein>
    <submittedName>
        <fullName evidence="1">Uncharacterized protein</fullName>
    </submittedName>
</protein>